<dbReference type="OrthoDB" id="1740265at2759"/>
<dbReference type="Gene3D" id="3.20.20.80">
    <property type="entry name" value="Glycosidases"/>
    <property type="match status" value="1"/>
</dbReference>
<dbReference type="EC" id="3.2.1.20" evidence="3"/>
<protein>
    <recommendedName>
        <fullName evidence="3">alpha-glucosidase</fullName>
        <ecNumber evidence="3">3.2.1.20</ecNumber>
    </recommendedName>
</protein>
<evidence type="ECO:0000256" key="1">
    <source>
        <dbReference type="ARBA" id="ARBA00001657"/>
    </source>
</evidence>
<evidence type="ECO:0000313" key="8">
    <source>
        <dbReference type="EMBL" id="CAB3382525.1"/>
    </source>
</evidence>
<gene>
    <name evidence="8" type="ORF">CLODIP_2_CD03771</name>
</gene>
<evidence type="ECO:0000256" key="3">
    <source>
        <dbReference type="ARBA" id="ARBA00012741"/>
    </source>
</evidence>
<feature type="chain" id="PRO_5035913114" description="alpha-glucosidase" evidence="6">
    <location>
        <begin position="20"/>
        <end position="573"/>
    </location>
</feature>
<sequence>MWLSRLFALLFLAAVAVEGQVKWWESATLYQVYPRSLKDTNGDGVGDIRGIIQVIPHLVEAGIDTVWLSPIYKSPMKDFGYDISDFYSVDPIFGTWDDFLALVRFLRDAGLRLVMDMVPNHTSDEHDWFLRSVNREDPFTDYYIWKDSLGVDANGTQIPPNNWLSAFAGSAWQWNEQRQQFYLHQFTAGQPDLDYRNPLVLQEMKNVLRFWLDNGVDGFRIDAPPHIIEHADFADEPPTNDPECPEQQFCQLQHIYTMNQPETLDVLREFRKTIDEYQIETGRVIVLMSEPSNLHNFTMSYYGTEADPIMDFPFNFNFIYDLPAETLAIDIQNAIEKWILDMPAGKTPNWVTGNHDQKRTRARQGAEFAIALNMINLLLPGVSVTYYGEEINMDNTFITWEQTQDPQGCNAGPDNYFLYSRDPERTPFQWNDQLNAGFTSGVSTWLPVNENYLELNLEAQRAEVRSEFKIYQALTEARKTAPAIILGNLNYVIVEEYVFAFTREITGAADNYLVVINSGYADARVNIRAALPQLPEIGFAYVTSLDSLITANDPVVLSDCQIVARGGLVILWK</sequence>
<dbReference type="PANTHER" id="PTHR10357:SF179">
    <property type="entry name" value="NEUTRAL AND BASIC AMINO ACID TRANSPORT PROTEIN RBAT"/>
    <property type="match status" value="1"/>
</dbReference>
<proteinExistence type="inferred from homology"/>
<dbReference type="GO" id="GO:0004558">
    <property type="term" value="F:alpha-1,4-glucosidase activity"/>
    <property type="evidence" value="ECO:0007669"/>
    <property type="project" value="UniProtKB-EC"/>
</dbReference>
<evidence type="ECO:0000256" key="5">
    <source>
        <dbReference type="ARBA" id="ARBA00023295"/>
    </source>
</evidence>
<feature type="signal peptide" evidence="6">
    <location>
        <begin position="1"/>
        <end position="19"/>
    </location>
</feature>
<dbReference type="Pfam" id="PF00128">
    <property type="entry name" value="Alpha-amylase"/>
    <property type="match status" value="1"/>
</dbReference>
<keyword evidence="6" id="KW-0732">Signal</keyword>
<comment type="caution">
    <text evidence="8">The sequence shown here is derived from an EMBL/GenBank/DDBJ whole genome shotgun (WGS) entry which is preliminary data.</text>
</comment>
<evidence type="ECO:0000256" key="2">
    <source>
        <dbReference type="ARBA" id="ARBA00008061"/>
    </source>
</evidence>
<feature type="domain" description="Glycosyl hydrolase family 13 catalytic" evidence="7">
    <location>
        <begin position="31"/>
        <end position="425"/>
    </location>
</feature>
<dbReference type="PANTHER" id="PTHR10357">
    <property type="entry name" value="ALPHA-AMYLASE FAMILY MEMBER"/>
    <property type="match status" value="1"/>
</dbReference>
<dbReference type="SUPFAM" id="SSF51445">
    <property type="entry name" value="(Trans)glycosidases"/>
    <property type="match status" value="1"/>
</dbReference>
<evidence type="ECO:0000256" key="4">
    <source>
        <dbReference type="ARBA" id="ARBA00023180"/>
    </source>
</evidence>
<keyword evidence="9" id="KW-1185">Reference proteome</keyword>
<organism evidence="8 9">
    <name type="scientific">Cloeon dipterum</name>
    <dbReference type="NCBI Taxonomy" id="197152"/>
    <lineage>
        <taxon>Eukaryota</taxon>
        <taxon>Metazoa</taxon>
        <taxon>Ecdysozoa</taxon>
        <taxon>Arthropoda</taxon>
        <taxon>Hexapoda</taxon>
        <taxon>Insecta</taxon>
        <taxon>Pterygota</taxon>
        <taxon>Palaeoptera</taxon>
        <taxon>Ephemeroptera</taxon>
        <taxon>Pisciforma</taxon>
        <taxon>Baetidae</taxon>
        <taxon>Cloeon</taxon>
    </lineage>
</organism>
<dbReference type="Proteomes" id="UP000494165">
    <property type="component" value="Unassembled WGS sequence"/>
</dbReference>
<dbReference type="InterPro" id="IPR045857">
    <property type="entry name" value="O16G_dom_2"/>
</dbReference>
<dbReference type="GO" id="GO:0005975">
    <property type="term" value="P:carbohydrate metabolic process"/>
    <property type="evidence" value="ECO:0007669"/>
    <property type="project" value="InterPro"/>
</dbReference>
<comment type="similarity">
    <text evidence="2">Belongs to the glycosyl hydrolase 13 family.</text>
</comment>
<keyword evidence="5" id="KW-0326">Glycosidase</keyword>
<dbReference type="FunFam" id="3.90.400.10:FF:000001">
    <property type="entry name" value="Maltase A3, isoform A"/>
    <property type="match status" value="1"/>
</dbReference>
<dbReference type="SMART" id="SM00642">
    <property type="entry name" value="Aamy"/>
    <property type="match status" value="1"/>
</dbReference>
<evidence type="ECO:0000256" key="6">
    <source>
        <dbReference type="SAM" id="SignalP"/>
    </source>
</evidence>
<reference evidence="8 9" key="1">
    <citation type="submission" date="2020-04" db="EMBL/GenBank/DDBJ databases">
        <authorList>
            <person name="Alioto T."/>
            <person name="Alioto T."/>
            <person name="Gomez Garrido J."/>
        </authorList>
    </citation>
    <scope>NUCLEOTIDE SEQUENCE [LARGE SCALE GENOMIC DNA]</scope>
</reference>
<keyword evidence="5" id="KW-0378">Hydrolase</keyword>
<evidence type="ECO:0000313" key="9">
    <source>
        <dbReference type="Proteomes" id="UP000494165"/>
    </source>
</evidence>
<dbReference type="InterPro" id="IPR017853">
    <property type="entry name" value="GH"/>
</dbReference>
<dbReference type="AlphaFoldDB" id="A0A8S1DIX0"/>
<dbReference type="Gene3D" id="3.90.400.10">
    <property type="entry name" value="Oligo-1,6-glucosidase, Domain 2"/>
    <property type="match status" value="1"/>
</dbReference>
<dbReference type="CDD" id="cd11328">
    <property type="entry name" value="AmyAc_maltase"/>
    <property type="match status" value="1"/>
</dbReference>
<dbReference type="EMBL" id="CADEPI010000274">
    <property type="protein sequence ID" value="CAB3382525.1"/>
    <property type="molecule type" value="Genomic_DNA"/>
</dbReference>
<evidence type="ECO:0000259" key="7">
    <source>
        <dbReference type="SMART" id="SM00642"/>
    </source>
</evidence>
<name>A0A8S1DIX0_9INSE</name>
<dbReference type="InterPro" id="IPR006047">
    <property type="entry name" value="GH13_cat_dom"/>
</dbReference>
<keyword evidence="4" id="KW-0325">Glycoprotein</keyword>
<accession>A0A8S1DIX0</accession>
<comment type="catalytic activity">
    <reaction evidence="1">
        <text>Hydrolysis of terminal, non-reducing (1-&gt;4)-linked alpha-D-glucose residues with release of alpha-D-glucose.</text>
        <dbReference type="EC" id="3.2.1.20"/>
    </reaction>
</comment>